<dbReference type="InterPro" id="IPR029063">
    <property type="entry name" value="SAM-dependent_MTases_sf"/>
</dbReference>
<gene>
    <name evidence="2" type="ORF">E5R92_06330</name>
</gene>
<dbReference type="Gene3D" id="3.40.50.150">
    <property type="entry name" value="Vaccinia Virus protein VP39"/>
    <property type="match status" value="1"/>
</dbReference>
<sequence length="280" mass="32826">MKTNNKILIAKIIFKTLSLFGLKKKIIIKRNAIKWNIDISEGIDLSIFLFGSFQQALVKSIHRYIFDNNKSKNTFFNIIDVGANIGDKSLSLSRDLLNKNFLNFKIFTIEPTDYAFKKKINNINLNPILKKKIIPFKYFISNNKNKPKKVYSSWSLNNNRNAHQIHKGVLKSINKFTKNITLDDFIKKNKIKDQIILKIDVDGFEMDILKSAIKTLRDRKPIIFMEYAPYLFNEQGTSMREFYSFIKKYHYETYDLNYNKLNKIIVADGSTIDIILIKNQ</sequence>
<keyword evidence="2" id="KW-0808">Transferase</keyword>
<keyword evidence="2" id="KW-0489">Methyltransferase</keyword>
<proteinExistence type="predicted"/>
<evidence type="ECO:0000313" key="2">
    <source>
        <dbReference type="EMBL" id="QIZ21394.1"/>
    </source>
</evidence>
<dbReference type="InterPro" id="IPR006342">
    <property type="entry name" value="FkbM_mtfrase"/>
</dbReference>
<evidence type="ECO:0000313" key="3">
    <source>
        <dbReference type="Proteomes" id="UP000501094"/>
    </source>
</evidence>
<dbReference type="GO" id="GO:0032259">
    <property type="term" value="P:methylation"/>
    <property type="evidence" value="ECO:0007669"/>
    <property type="project" value="UniProtKB-KW"/>
</dbReference>
<dbReference type="KEGG" id="peg:E5R92_06330"/>
<dbReference type="RefSeq" id="WP_168607252.1">
    <property type="nucleotide sequence ID" value="NZ_CP038852.1"/>
</dbReference>
<keyword evidence="3" id="KW-1185">Reference proteome</keyword>
<feature type="domain" description="Methyltransferase FkbM" evidence="1">
    <location>
        <begin position="80"/>
        <end position="252"/>
    </location>
</feature>
<reference evidence="2 3" key="1">
    <citation type="journal article" date="2020" name="Nat. Microbiol.">
        <title>Lysogenic host-virus interactions in SAR11 marine bacteria.</title>
        <authorList>
            <person name="Morris R.M."/>
            <person name="Cain K.R."/>
            <person name="Hvorecny K.L."/>
            <person name="Kollman J.M."/>
        </authorList>
    </citation>
    <scope>NUCLEOTIDE SEQUENCE [LARGE SCALE GENOMIC DNA]</scope>
    <source>
        <strain evidence="2 3">NP1</strain>
    </source>
</reference>
<dbReference type="NCBIfam" id="TIGR01444">
    <property type="entry name" value="fkbM_fam"/>
    <property type="match status" value="1"/>
</dbReference>
<dbReference type="Proteomes" id="UP000501094">
    <property type="component" value="Chromosome"/>
</dbReference>
<dbReference type="EMBL" id="CP038852">
    <property type="protein sequence ID" value="QIZ21394.1"/>
    <property type="molecule type" value="Genomic_DNA"/>
</dbReference>
<dbReference type="SUPFAM" id="SSF53335">
    <property type="entry name" value="S-adenosyl-L-methionine-dependent methyltransferases"/>
    <property type="match status" value="1"/>
</dbReference>
<dbReference type="AlphaFoldDB" id="A0A6H1Q3I6"/>
<evidence type="ECO:0000259" key="1">
    <source>
        <dbReference type="Pfam" id="PF05050"/>
    </source>
</evidence>
<dbReference type="InterPro" id="IPR052514">
    <property type="entry name" value="SAM-dependent_MTase"/>
</dbReference>
<dbReference type="PANTHER" id="PTHR34203:SF15">
    <property type="entry name" value="SLL1173 PROTEIN"/>
    <property type="match status" value="1"/>
</dbReference>
<protein>
    <submittedName>
        <fullName evidence="2">FkbM family methyltransferase</fullName>
    </submittedName>
</protein>
<accession>A0A6H1Q3I6</accession>
<dbReference type="PANTHER" id="PTHR34203">
    <property type="entry name" value="METHYLTRANSFERASE, FKBM FAMILY PROTEIN"/>
    <property type="match status" value="1"/>
</dbReference>
<name>A0A6H1Q3I6_9PROT</name>
<dbReference type="GO" id="GO:0008168">
    <property type="term" value="F:methyltransferase activity"/>
    <property type="evidence" value="ECO:0007669"/>
    <property type="project" value="UniProtKB-KW"/>
</dbReference>
<dbReference type="Pfam" id="PF05050">
    <property type="entry name" value="Methyltransf_21"/>
    <property type="match status" value="1"/>
</dbReference>
<organism evidence="2 3">
    <name type="scientific">Candidatus Pelagibacter giovannonii</name>
    <dbReference type="NCBI Taxonomy" id="2563896"/>
    <lineage>
        <taxon>Bacteria</taxon>
        <taxon>Pseudomonadati</taxon>
        <taxon>Pseudomonadota</taxon>
        <taxon>Alphaproteobacteria</taxon>
        <taxon>Candidatus Pelagibacterales</taxon>
        <taxon>Candidatus Pelagibacteraceae</taxon>
        <taxon>Candidatus Pelagibacter</taxon>
    </lineage>
</organism>